<organism evidence="2 3">
    <name type="scientific">Streptomyces turgidiscabies (strain Car8)</name>
    <dbReference type="NCBI Taxonomy" id="698760"/>
    <lineage>
        <taxon>Bacteria</taxon>
        <taxon>Bacillati</taxon>
        <taxon>Actinomycetota</taxon>
        <taxon>Actinomycetes</taxon>
        <taxon>Kitasatosporales</taxon>
        <taxon>Streptomycetaceae</taxon>
        <taxon>Streptomyces</taxon>
    </lineage>
</organism>
<dbReference type="EMBL" id="AEJB01000324">
    <property type="protein sequence ID" value="ELP66857.1"/>
    <property type="molecule type" value="Genomic_DNA"/>
</dbReference>
<keyword evidence="2" id="KW-0808">Transferase</keyword>
<dbReference type="Pfam" id="PF00583">
    <property type="entry name" value="Acetyltransf_1"/>
    <property type="match status" value="1"/>
</dbReference>
<dbReference type="GO" id="GO:0009432">
    <property type="term" value="P:SOS response"/>
    <property type="evidence" value="ECO:0007669"/>
    <property type="project" value="TreeGrafter"/>
</dbReference>
<dbReference type="GO" id="GO:0016747">
    <property type="term" value="F:acyltransferase activity, transferring groups other than amino-acyl groups"/>
    <property type="evidence" value="ECO:0007669"/>
    <property type="project" value="InterPro"/>
</dbReference>
<dbReference type="SUPFAM" id="SSF55729">
    <property type="entry name" value="Acyl-CoA N-acyltransferases (Nat)"/>
    <property type="match status" value="1"/>
</dbReference>
<dbReference type="PANTHER" id="PTHR21621:SF0">
    <property type="entry name" value="BETA-CITRYLGLUTAMATE SYNTHASE B-RELATED"/>
    <property type="match status" value="1"/>
</dbReference>
<keyword evidence="3" id="KW-1185">Reference proteome</keyword>
<dbReference type="InterPro" id="IPR000182">
    <property type="entry name" value="GNAT_dom"/>
</dbReference>
<name>L7F6C1_STRT8</name>
<dbReference type="AlphaFoldDB" id="L7F6C1"/>
<protein>
    <submittedName>
        <fullName evidence="2">Acetyltransferase, GNAT family</fullName>
    </submittedName>
</protein>
<dbReference type="InterPro" id="IPR026449">
    <property type="entry name" value="GRASP_SAV_5884"/>
</dbReference>
<dbReference type="SUPFAM" id="SSF56059">
    <property type="entry name" value="Glutathione synthetase ATP-binding domain-like"/>
    <property type="match status" value="1"/>
</dbReference>
<feature type="domain" description="N-acetyltransferase" evidence="1">
    <location>
        <begin position="342"/>
        <end position="515"/>
    </location>
</feature>
<gene>
    <name evidence="2" type="ORF">STRTUCAR8_09666</name>
</gene>
<dbReference type="Gene3D" id="3.30.470.20">
    <property type="entry name" value="ATP-grasp fold, B domain"/>
    <property type="match status" value="1"/>
</dbReference>
<evidence type="ECO:0000313" key="3">
    <source>
        <dbReference type="Proteomes" id="UP000010931"/>
    </source>
</evidence>
<reference evidence="2 3" key="1">
    <citation type="journal article" date="2011" name="Plasmid">
        <title>Streptomyces turgidiscabies Car8 contains a modular pathogenicity island that shares virulence genes with other actinobacterial plant pathogens.</title>
        <authorList>
            <person name="Huguet-Tapia J.C."/>
            <person name="Badger J.H."/>
            <person name="Loria R."/>
            <person name="Pettis G.S."/>
        </authorList>
    </citation>
    <scope>NUCLEOTIDE SEQUENCE [LARGE SCALE GENOMIC DNA]</scope>
    <source>
        <strain evidence="2 3">Car8</strain>
    </source>
</reference>
<dbReference type="PANTHER" id="PTHR21621">
    <property type="entry name" value="RIBOSOMAL PROTEIN S6 MODIFICATION PROTEIN"/>
    <property type="match status" value="1"/>
</dbReference>
<dbReference type="PROSITE" id="PS51186">
    <property type="entry name" value="GNAT"/>
    <property type="match status" value="1"/>
</dbReference>
<proteinExistence type="predicted"/>
<accession>L7F6C1</accession>
<sequence>MTVLVLTSQQDVTADLVVARLNSTGIPVVRLDPADLPGEVALSGEYAHGAFRGYLSVGGRVVGMDGLRSVWVRRPGVPGARAAVPSGWLTEEASQAFYGMLRGTGARWMNHPDAAARARHKPWQLHLAQRSRLPVPPTLITTFPQAARDFARRFPDLVVKPVSGSHPQEPPRVVPTSRVAPGVDFAAVAFGPTLLQRRVDKRADIRLTVVGDRVLAARKAVAPDAHPDDIDVRFAPSAEPWRPADVSPRLAEAVHRYLREAELAYGAFDFAEDTDGIWWFLECNQSGQFGFVEMDTGQPIARSVADWLAGEGPPDPLPGVHVPLDSTHHEGIRPLPLRTFGSDVLTLADELTDAYAEIFTAPPWDDRDPEETRVRFRERLETDAHRPGFRAAVSLADDGRIRGFVTGWTTEAPFRTDRAYGRVTELLGAKRVDELLVGAFEIDELGVRADARGTGLGRRLLSALTSAAPGGRAWLLTWEQAHDTVAFYRRTGWREPEPLPGAESDVVVFLSPSVPSPRSPSSPAYDYDYDYAASPELNC</sequence>
<dbReference type="PATRIC" id="fig|698760.3.peg.4382"/>
<dbReference type="GO" id="GO:0005737">
    <property type="term" value="C:cytoplasm"/>
    <property type="evidence" value="ECO:0007669"/>
    <property type="project" value="TreeGrafter"/>
</dbReference>
<evidence type="ECO:0000259" key="1">
    <source>
        <dbReference type="PROSITE" id="PS51186"/>
    </source>
</evidence>
<dbReference type="InterPro" id="IPR016181">
    <property type="entry name" value="Acyl_CoA_acyltransferase"/>
</dbReference>
<dbReference type="NCBIfam" id="TIGR04187">
    <property type="entry name" value="GRASP_SAV_5884"/>
    <property type="match status" value="1"/>
</dbReference>
<dbReference type="Proteomes" id="UP000010931">
    <property type="component" value="Unassembled WGS sequence"/>
</dbReference>
<dbReference type="GO" id="GO:0018169">
    <property type="term" value="F:ribosomal S6-glutamic acid ligase activity"/>
    <property type="evidence" value="ECO:0007669"/>
    <property type="project" value="TreeGrafter"/>
</dbReference>
<dbReference type="STRING" id="85558.T45_03666"/>
<evidence type="ECO:0000313" key="2">
    <source>
        <dbReference type="EMBL" id="ELP66857.1"/>
    </source>
</evidence>
<dbReference type="Pfam" id="PF21068">
    <property type="entry name" value="ATPgraspMvdD"/>
    <property type="match status" value="1"/>
</dbReference>
<dbReference type="InterPro" id="IPR048936">
    <property type="entry name" value="MvdD-like_ATPgrasp"/>
</dbReference>
<comment type="caution">
    <text evidence="2">The sequence shown here is derived from an EMBL/GenBank/DDBJ whole genome shotgun (WGS) entry which is preliminary data.</text>
</comment>
<dbReference type="Gene3D" id="3.40.630.30">
    <property type="match status" value="1"/>
</dbReference>